<dbReference type="Gene3D" id="1.25.40.340">
    <property type="match status" value="1"/>
</dbReference>
<dbReference type="EMBL" id="CP017813">
    <property type="protein sequence ID" value="APJ38546.1"/>
    <property type="molecule type" value="Genomic_DNA"/>
</dbReference>
<dbReference type="OrthoDB" id="9760324at2"/>
<dbReference type="SMART" id="SM01121">
    <property type="entry name" value="Dak1_2"/>
    <property type="match status" value="1"/>
</dbReference>
<dbReference type="Pfam" id="PF02734">
    <property type="entry name" value="Dak2"/>
    <property type="match status" value="1"/>
</dbReference>
<sequence>MNNKLNGYEFAKSILSGSNSLSNNKSRIDALNVFPVPDGDTGTNMSSTIGSALSSYKFNEENIEKASNEIAKLMLFGARGNSGVILSQIFRGFANGLIGVESAGTKELLIAFKSAAKKAYSAVLKPIEGTILTVIRETYESLEREFANKEVSTLDFFTKVVEFARISCDNTPNKLKTLREVGVTDSGGEGLYTIFLGMLSYFKGQPIEITNEDLDINKFIQDTEVFDGEFGYCTEFIVDLNDHENFDKNKFTTEVEKIASSLVVVNDENILKVHGHTLRPGDFLNFAQNYGEFLKIKSENMTEQANNSKANAEVLKKANDNTADKVNLCGVVSCNLGNGFIEKMQELGCDYVVEGGQTQNPSAQDIIEAINQVNAQTVFVLPNNSNVFLVSQQAAQVVRDRDVIIIPSKTQIQGVSALINFNKENSAEDNTEMMNEAIEDVLSGEVTQAVRTTKINGVNIQEGDYIAIFEGKIIASKNDYMSAAQELLKKMIVEKNELISIYYGDLVSETDANELADWIQSQCDAEIEIINGEQPNYHFLIGAE</sequence>
<reference evidence="3" key="1">
    <citation type="submission" date="2016-10" db="EMBL/GenBank/DDBJ databases">
        <authorList>
            <person name="Beylefeld A."/>
            <person name="Abolnik C."/>
        </authorList>
    </citation>
    <scope>NUCLEOTIDE SEQUENCE [LARGE SCALE GENOMIC DNA]</scope>
    <source>
        <strain evidence="3">B359_6</strain>
    </source>
</reference>
<dbReference type="GO" id="GO:0006071">
    <property type="term" value="P:glycerol metabolic process"/>
    <property type="evidence" value="ECO:0007669"/>
    <property type="project" value="InterPro"/>
</dbReference>
<dbReference type="InterPro" id="IPR050270">
    <property type="entry name" value="DegV_domain_contain"/>
</dbReference>
<dbReference type="SMART" id="SM01120">
    <property type="entry name" value="Dak2"/>
    <property type="match status" value="1"/>
</dbReference>
<accession>A0A1L4FSG9</accession>
<dbReference type="KEGG" id="mpul:BLA55_02655"/>
<gene>
    <name evidence="2" type="ORF">BLA55_02655</name>
</gene>
<keyword evidence="3" id="KW-1185">Reference proteome</keyword>
<dbReference type="Pfam" id="PF21645">
    <property type="entry name" value="FakA-like_M"/>
    <property type="match status" value="1"/>
</dbReference>
<dbReference type="SUPFAM" id="SSF101473">
    <property type="entry name" value="DhaL-like"/>
    <property type="match status" value="1"/>
</dbReference>
<dbReference type="PANTHER" id="PTHR33434">
    <property type="entry name" value="DEGV DOMAIN-CONTAINING PROTEIN DR_1986-RELATED"/>
    <property type="match status" value="1"/>
</dbReference>
<dbReference type="Pfam" id="PF13684">
    <property type="entry name" value="FakA-like_C"/>
    <property type="match status" value="1"/>
</dbReference>
<dbReference type="PANTHER" id="PTHR33434:SF4">
    <property type="entry name" value="PHOSPHATASE PROTEIN"/>
    <property type="match status" value="1"/>
</dbReference>
<keyword evidence="2" id="KW-0808">Transferase</keyword>
<dbReference type="PROSITE" id="PS51480">
    <property type="entry name" value="DHAL"/>
    <property type="match status" value="1"/>
</dbReference>
<feature type="domain" description="DhaL" evidence="1">
    <location>
        <begin position="8"/>
        <end position="200"/>
    </location>
</feature>
<evidence type="ECO:0000313" key="2">
    <source>
        <dbReference type="EMBL" id="APJ38546.1"/>
    </source>
</evidence>
<dbReference type="InterPro" id="IPR036117">
    <property type="entry name" value="DhaL_dom_sf"/>
</dbReference>
<name>A0A1L4FSG9_9BACT</name>
<proteinExistence type="predicted"/>
<keyword evidence="2" id="KW-0418">Kinase</keyword>
<dbReference type="InterPro" id="IPR033470">
    <property type="entry name" value="FakA-like_C"/>
</dbReference>
<dbReference type="InterPro" id="IPR048394">
    <property type="entry name" value="FakA-like_M"/>
</dbReference>
<dbReference type="AlphaFoldDB" id="A0A1L4FSG9"/>
<dbReference type="Proteomes" id="UP000184322">
    <property type="component" value="Chromosome"/>
</dbReference>
<protein>
    <submittedName>
        <fullName evidence="2">Dihydroxyacetone kinase</fullName>
    </submittedName>
</protein>
<dbReference type="NCBIfam" id="TIGR03599">
    <property type="entry name" value="YloV"/>
    <property type="match status" value="1"/>
</dbReference>
<evidence type="ECO:0000313" key="3">
    <source>
        <dbReference type="Proteomes" id="UP000184322"/>
    </source>
</evidence>
<dbReference type="InterPro" id="IPR004007">
    <property type="entry name" value="DhaL_dom"/>
</dbReference>
<dbReference type="InterPro" id="IPR019986">
    <property type="entry name" value="YloV-like"/>
</dbReference>
<dbReference type="RefSeq" id="WP_073372549.1">
    <property type="nucleotide sequence ID" value="NZ_CP017813.1"/>
</dbReference>
<evidence type="ECO:0000259" key="1">
    <source>
        <dbReference type="PROSITE" id="PS51480"/>
    </source>
</evidence>
<dbReference type="GO" id="GO:0004371">
    <property type="term" value="F:glycerone kinase activity"/>
    <property type="evidence" value="ECO:0007669"/>
    <property type="project" value="InterPro"/>
</dbReference>
<organism evidence="2 3">
    <name type="scientific">Mycoplasmopsis pullorum</name>
    <dbReference type="NCBI Taxonomy" id="48003"/>
    <lineage>
        <taxon>Bacteria</taxon>
        <taxon>Bacillati</taxon>
        <taxon>Mycoplasmatota</taxon>
        <taxon>Mycoplasmoidales</taxon>
        <taxon>Metamycoplasmataceae</taxon>
        <taxon>Mycoplasmopsis</taxon>
    </lineage>
</organism>
<dbReference type="STRING" id="48003.BLA55_02655"/>